<dbReference type="GO" id="GO:0010181">
    <property type="term" value="F:FMN binding"/>
    <property type="evidence" value="ECO:0007669"/>
    <property type="project" value="InterPro"/>
</dbReference>
<dbReference type="InterPro" id="IPR029039">
    <property type="entry name" value="Flavoprotein-like_sf"/>
</dbReference>
<dbReference type="Gene3D" id="2.40.30.10">
    <property type="entry name" value="Translation factors"/>
    <property type="match status" value="1"/>
</dbReference>
<dbReference type="InterPro" id="IPR039261">
    <property type="entry name" value="FNR_nucleotide-bd"/>
</dbReference>
<dbReference type="AlphaFoldDB" id="A0A540NEC4"/>
<evidence type="ECO:0000256" key="8">
    <source>
        <dbReference type="ARBA" id="ARBA00022857"/>
    </source>
</evidence>
<dbReference type="PROSITE" id="PS51384">
    <property type="entry name" value="FAD_FR"/>
    <property type="match status" value="1"/>
</dbReference>
<dbReference type="GO" id="GO:0005634">
    <property type="term" value="C:nucleus"/>
    <property type="evidence" value="ECO:0007669"/>
    <property type="project" value="UniProtKB-ARBA"/>
</dbReference>
<evidence type="ECO:0000256" key="4">
    <source>
        <dbReference type="ARBA" id="ARBA00022490"/>
    </source>
</evidence>
<evidence type="ECO:0000256" key="5">
    <source>
        <dbReference type="ARBA" id="ARBA00022630"/>
    </source>
</evidence>
<keyword evidence="13" id="KW-1185">Reference proteome</keyword>
<dbReference type="SUPFAM" id="SSF52218">
    <property type="entry name" value="Flavoproteins"/>
    <property type="match status" value="1"/>
</dbReference>
<dbReference type="Gene3D" id="3.40.50.360">
    <property type="match status" value="1"/>
</dbReference>
<evidence type="ECO:0008006" key="14">
    <source>
        <dbReference type="Google" id="ProtNLM"/>
    </source>
</evidence>
<feature type="domain" description="FAD-binding FR-type" evidence="11">
    <location>
        <begin position="236"/>
        <end position="478"/>
    </location>
</feature>
<proteinExistence type="predicted"/>
<reference evidence="12 13" key="1">
    <citation type="journal article" date="2019" name="G3 (Bethesda)">
        <title>Sequencing of a Wild Apple (Malus baccata) Genome Unravels the Differences Between Cultivated and Wild Apple Species Regarding Disease Resistance and Cold Tolerance.</title>
        <authorList>
            <person name="Chen X."/>
        </authorList>
    </citation>
    <scope>NUCLEOTIDE SEQUENCE [LARGE SCALE GENOMIC DNA]</scope>
    <source>
        <strain evidence="13">cv. Shandingzi</strain>
        <tissue evidence="12">Leaves</tissue>
    </source>
</reference>
<evidence type="ECO:0000256" key="9">
    <source>
        <dbReference type="ARBA" id="ARBA00023002"/>
    </source>
</evidence>
<dbReference type="InterPro" id="IPR023173">
    <property type="entry name" value="NADPH_Cyt_P450_Rdtase_alpha"/>
</dbReference>
<evidence type="ECO:0000259" key="10">
    <source>
        <dbReference type="PROSITE" id="PS50902"/>
    </source>
</evidence>
<comment type="cofactor">
    <cofactor evidence="2">
        <name>FAD</name>
        <dbReference type="ChEBI" id="CHEBI:57692"/>
    </cofactor>
</comment>
<dbReference type="InterPro" id="IPR008254">
    <property type="entry name" value="Flavodoxin/NO_synth"/>
</dbReference>
<dbReference type="EMBL" id="VIEB01000058">
    <property type="protein sequence ID" value="TQE09381.1"/>
    <property type="molecule type" value="Genomic_DNA"/>
</dbReference>
<keyword evidence="6" id="KW-0288">FMN</keyword>
<dbReference type="Gene3D" id="1.20.990.10">
    <property type="entry name" value="NADPH-cytochrome p450 Reductase, Chain A, domain 3"/>
    <property type="match status" value="1"/>
</dbReference>
<dbReference type="PRINTS" id="PR00369">
    <property type="entry name" value="FLAVODOXIN"/>
</dbReference>
<protein>
    <recommendedName>
        <fullName evidence="14">NADPH-dependent FMN and FAD-containing oxidoreductase</fullName>
    </recommendedName>
</protein>
<gene>
    <name evidence="12" type="ORF">C1H46_005018</name>
</gene>
<comment type="caution">
    <text evidence="12">The sequence shown here is derived from an EMBL/GenBank/DDBJ whole genome shotgun (WGS) entry which is preliminary data.</text>
</comment>
<dbReference type="InterPro" id="IPR001709">
    <property type="entry name" value="Flavoprot_Pyr_Nucl_cyt_Rdtase"/>
</dbReference>
<dbReference type="InterPro" id="IPR017938">
    <property type="entry name" value="Riboflavin_synthase-like_b-brl"/>
</dbReference>
<dbReference type="GO" id="GO:0050660">
    <property type="term" value="F:flavin adenine dinucleotide binding"/>
    <property type="evidence" value="ECO:0007669"/>
    <property type="project" value="TreeGrafter"/>
</dbReference>
<keyword evidence="7" id="KW-0274">FAD</keyword>
<dbReference type="Gene3D" id="3.40.50.80">
    <property type="entry name" value="Nucleotide-binding domain of ferredoxin-NADP reductase (FNR) module"/>
    <property type="match status" value="1"/>
</dbReference>
<dbReference type="SUPFAM" id="SSF63380">
    <property type="entry name" value="Riboflavin synthase domain-like"/>
    <property type="match status" value="1"/>
</dbReference>
<evidence type="ECO:0000256" key="1">
    <source>
        <dbReference type="ARBA" id="ARBA00001917"/>
    </source>
</evidence>
<dbReference type="FunFam" id="3.40.50.360:FF:000015">
    <property type="entry name" value="NADPH-dependent diflavin oxidoreductase 1"/>
    <property type="match status" value="1"/>
</dbReference>
<dbReference type="Pfam" id="PF00258">
    <property type="entry name" value="Flavodoxin_1"/>
    <property type="match status" value="1"/>
</dbReference>
<organism evidence="12 13">
    <name type="scientific">Malus baccata</name>
    <name type="common">Siberian crab apple</name>
    <name type="synonym">Pyrus baccata</name>
    <dbReference type="NCBI Taxonomy" id="106549"/>
    <lineage>
        <taxon>Eukaryota</taxon>
        <taxon>Viridiplantae</taxon>
        <taxon>Streptophyta</taxon>
        <taxon>Embryophyta</taxon>
        <taxon>Tracheophyta</taxon>
        <taxon>Spermatophyta</taxon>
        <taxon>Magnoliopsida</taxon>
        <taxon>eudicotyledons</taxon>
        <taxon>Gunneridae</taxon>
        <taxon>Pentapetalae</taxon>
        <taxon>rosids</taxon>
        <taxon>fabids</taxon>
        <taxon>Rosales</taxon>
        <taxon>Rosaceae</taxon>
        <taxon>Amygdaloideae</taxon>
        <taxon>Maleae</taxon>
        <taxon>Malus</taxon>
    </lineage>
</organism>
<evidence type="ECO:0000256" key="7">
    <source>
        <dbReference type="ARBA" id="ARBA00022827"/>
    </source>
</evidence>
<keyword evidence="9" id="KW-0560">Oxidoreductase</keyword>
<dbReference type="PANTHER" id="PTHR19384">
    <property type="entry name" value="NITRIC OXIDE SYNTHASE-RELATED"/>
    <property type="match status" value="1"/>
</dbReference>
<dbReference type="PANTHER" id="PTHR19384:SF10">
    <property type="entry name" value="NADPH-DEPENDENT DIFLAVIN OXIDOREDUCTASE 1"/>
    <property type="match status" value="1"/>
</dbReference>
<feature type="domain" description="Flavodoxin-like" evidence="10">
    <location>
        <begin position="8"/>
        <end position="157"/>
    </location>
</feature>
<evidence type="ECO:0000256" key="6">
    <source>
        <dbReference type="ARBA" id="ARBA00022643"/>
    </source>
</evidence>
<keyword evidence="8" id="KW-0521">NADP</keyword>
<comment type="cofactor">
    <cofactor evidence="1">
        <name>FMN</name>
        <dbReference type="ChEBI" id="CHEBI:58210"/>
    </cofactor>
</comment>
<evidence type="ECO:0000313" key="12">
    <source>
        <dbReference type="EMBL" id="TQE09381.1"/>
    </source>
</evidence>
<evidence type="ECO:0000313" key="13">
    <source>
        <dbReference type="Proteomes" id="UP000315295"/>
    </source>
</evidence>
<dbReference type="Pfam" id="PF00175">
    <property type="entry name" value="NAD_binding_1"/>
    <property type="match status" value="1"/>
</dbReference>
<keyword evidence="4" id="KW-0963">Cytoplasm</keyword>
<evidence type="ECO:0000259" key="11">
    <source>
        <dbReference type="PROSITE" id="PS51384"/>
    </source>
</evidence>
<dbReference type="GO" id="GO:0005829">
    <property type="term" value="C:cytosol"/>
    <property type="evidence" value="ECO:0007669"/>
    <property type="project" value="TreeGrafter"/>
</dbReference>
<dbReference type="SUPFAM" id="SSF52343">
    <property type="entry name" value="Ferredoxin reductase-like, C-terminal NADP-linked domain"/>
    <property type="match status" value="1"/>
</dbReference>
<name>A0A540NEC4_MALBA</name>
<keyword evidence="5" id="KW-0285">Flavoprotein</keyword>
<dbReference type="InterPro" id="IPR003097">
    <property type="entry name" value="CysJ-like_FAD-binding"/>
</dbReference>
<dbReference type="PROSITE" id="PS50902">
    <property type="entry name" value="FLAVODOXIN_LIKE"/>
    <property type="match status" value="1"/>
</dbReference>
<comment type="subcellular location">
    <subcellularLocation>
        <location evidence="3">Cytoplasm</location>
    </subcellularLocation>
</comment>
<dbReference type="InterPro" id="IPR017927">
    <property type="entry name" value="FAD-bd_FR_type"/>
</dbReference>
<dbReference type="Proteomes" id="UP000315295">
    <property type="component" value="Unassembled WGS sequence"/>
</dbReference>
<dbReference type="PRINTS" id="PR00371">
    <property type="entry name" value="FPNCR"/>
</dbReference>
<sequence length="642" mass="72044">MEETPKKLLILYATQTGNAVEAAERVGREAERRCCCPVHLLSVDRYDAGCLAQEEGSRTVVIFVVSTTGQGVTPDSMKGFWNFLLRRNLSGQWLQGLHYAVFGLGDSGYQKFNYVAKRLDRRLLQLGATPIVERGLGDEQHPSGYEAVLDPWMTSLWNMLNEIHPNYYFPNGPEFFISDDKVKEAQPKIRILYHEIDKLDSQFSTTSDLNHQAALLHIERARKMSPGKFSSHGENKPDCFLKLVKNEPLTKSSGSKDDKEVHHLEFEFVSPAIEYHVGDLLEVVPCQNPAAVDDFILRCNVDPESFITVHPLDAENQLPGACSIAAIKLKAFVELTMDVASASPRPYFFEVMHMFATDEHEKGILEHLVSPEGRSVLHKYIHKERMTVNDVLKKFPSVQIPFEWLVQVVPPLKPRAFSISSSPSAHPNQVHLTVTVASWRSPLGRNRAGLCSNWLAKLDAKQEVYVPVWFRKGSLPPPPPSLPLILIGPGTGCAPFRGFVEERAIQSLNSTRTAPVMFFLGCRNKDKDFLYKDFWLSHSENGGILSEAKGGGFYVAFSRDDQSHNKVYVQHRMREHSKRVYDLLRHGGAAIYVAGSATKMPADVLSTFEEIIAKESGLPQDSAVRCLKDIQDAGKYHVEAWS</sequence>
<dbReference type="InterPro" id="IPR001094">
    <property type="entry name" value="Flavdoxin-like"/>
</dbReference>
<evidence type="ECO:0000256" key="3">
    <source>
        <dbReference type="ARBA" id="ARBA00004496"/>
    </source>
</evidence>
<dbReference type="Pfam" id="PF00667">
    <property type="entry name" value="FAD_binding_1"/>
    <property type="match status" value="1"/>
</dbReference>
<dbReference type="GO" id="GO:0016651">
    <property type="term" value="F:oxidoreductase activity, acting on NAD(P)H"/>
    <property type="evidence" value="ECO:0007669"/>
    <property type="project" value="UniProtKB-ARBA"/>
</dbReference>
<accession>A0A540NEC4</accession>
<dbReference type="InterPro" id="IPR001433">
    <property type="entry name" value="OxRdtase_FAD/NAD-bd"/>
</dbReference>
<dbReference type="STRING" id="106549.A0A540NEC4"/>
<dbReference type="FunFam" id="3.40.50.80:FF:000032">
    <property type="entry name" value="NADPH-dependent diflavin oxidoreductase 1"/>
    <property type="match status" value="1"/>
</dbReference>
<evidence type="ECO:0000256" key="2">
    <source>
        <dbReference type="ARBA" id="ARBA00001974"/>
    </source>
</evidence>